<feature type="signal peptide" evidence="1">
    <location>
        <begin position="1"/>
        <end position="29"/>
    </location>
</feature>
<keyword evidence="3" id="KW-1185">Reference proteome</keyword>
<sequence length="178" mass="20272">MQTRLTCFKKILKKLVFCLLCLFSVVAGAAEEQTTAAKLEALKKEVLSVNRDLFILEEDLLFPASTQVAIYMSVDVGHFFALDNVKLKIDDEDVTHYLYTKNDIDALHRGAIQKLYLGNLSTGKHEIVAIVIGIGPRKREYRRAISFDFEKGNEAKALEVQIRDDQSKQQPRLNIVEW</sequence>
<dbReference type="EMBL" id="VIKS01000014">
    <property type="protein sequence ID" value="TQV84544.1"/>
    <property type="molecule type" value="Genomic_DNA"/>
</dbReference>
<organism evidence="2 3">
    <name type="scientific">Aliikangiella coralliicola</name>
    <dbReference type="NCBI Taxonomy" id="2592383"/>
    <lineage>
        <taxon>Bacteria</taxon>
        <taxon>Pseudomonadati</taxon>
        <taxon>Pseudomonadota</taxon>
        <taxon>Gammaproteobacteria</taxon>
        <taxon>Oceanospirillales</taxon>
        <taxon>Pleioneaceae</taxon>
        <taxon>Aliikangiella</taxon>
    </lineage>
</organism>
<evidence type="ECO:0008006" key="4">
    <source>
        <dbReference type="Google" id="ProtNLM"/>
    </source>
</evidence>
<dbReference type="RefSeq" id="WP_142934242.1">
    <property type="nucleotide sequence ID" value="NZ_ML660170.1"/>
</dbReference>
<gene>
    <name evidence="2" type="ORF">FLL46_23320</name>
</gene>
<evidence type="ECO:0000313" key="2">
    <source>
        <dbReference type="EMBL" id="TQV84544.1"/>
    </source>
</evidence>
<dbReference type="OrthoDB" id="5395931at2"/>
<evidence type="ECO:0000256" key="1">
    <source>
        <dbReference type="SAM" id="SignalP"/>
    </source>
</evidence>
<proteinExistence type="predicted"/>
<dbReference type="AlphaFoldDB" id="A0A545U516"/>
<reference evidence="2 3" key="1">
    <citation type="submission" date="2019-07" db="EMBL/GenBank/DDBJ databases">
        <title>Draft genome for Aliikangiella sp. M105.</title>
        <authorList>
            <person name="Wang G."/>
        </authorList>
    </citation>
    <scope>NUCLEOTIDE SEQUENCE [LARGE SCALE GENOMIC DNA]</scope>
    <source>
        <strain evidence="2 3">M105</strain>
    </source>
</reference>
<comment type="caution">
    <text evidence="2">The sequence shown here is derived from an EMBL/GenBank/DDBJ whole genome shotgun (WGS) entry which is preliminary data.</text>
</comment>
<dbReference type="Proteomes" id="UP000315439">
    <property type="component" value="Unassembled WGS sequence"/>
</dbReference>
<keyword evidence="1" id="KW-0732">Signal</keyword>
<evidence type="ECO:0000313" key="3">
    <source>
        <dbReference type="Proteomes" id="UP000315439"/>
    </source>
</evidence>
<name>A0A545U516_9GAMM</name>
<feature type="chain" id="PRO_5021768504" description="AraC family transcriptional regulator" evidence="1">
    <location>
        <begin position="30"/>
        <end position="178"/>
    </location>
</feature>
<accession>A0A545U516</accession>
<protein>
    <recommendedName>
        <fullName evidence="4">AraC family transcriptional regulator</fullName>
    </recommendedName>
</protein>